<reference evidence="3 4" key="1">
    <citation type="submission" date="2024-05" db="EMBL/GenBank/DDBJ databases">
        <authorList>
            <person name="Wallberg A."/>
        </authorList>
    </citation>
    <scope>NUCLEOTIDE SEQUENCE [LARGE SCALE GENOMIC DNA]</scope>
</reference>
<dbReference type="EMBL" id="CAXKWB010002821">
    <property type="protein sequence ID" value="CAL4067776.1"/>
    <property type="molecule type" value="Genomic_DNA"/>
</dbReference>
<dbReference type="InterPro" id="IPR050863">
    <property type="entry name" value="CenT-Element_Derived"/>
</dbReference>
<dbReference type="GO" id="GO:0003677">
    <property type="term" value="F:DNA binding"/>
    <property type="evidence" value="ECO:0007669"/>
    <property type="project" value="TreeGrafter"/>
</dbReference>
<evidence type="ECO:0000259" key="2">
    <source>
        <dbReference type="Pfam" id="PF03184"/>
    </source>
</evidence>
<dbReference type="Proteomes" id="UP001497623">
    <property type="component" value="Unassembled WGS sequence"/>
</dbReference>
<dbReference type="InterPro" id="IPR004875">
    <property type="entry name" value="DDE_SF_endonuclease_dom"/>
</dbReference>
<protein>
    <recommendedName>
        <fullName evidence="2">DDE-1 domain-containing protein</fullName>
    </recommendedName>
</protein>
<name>A0AAV2Q3Q6_MEGNR</name>
<sequence length="530" mass="60807">MPVTKKIVLGALEDILLVEQELQYTRNVNKMNSSHVRWWRGFRARYPKIVVRTPESLSTARKNLSQNIIRRWFSDTKSYLSEKDMVEILTDDQRIFNLDELGVGLSPKLGKILGIKGDKHCFEERSKNGKKQITVLSCVGADGSVPPPMIIYPRKRINPGMAKKFPDLNFTVGRTETGWITFETFYEYVCKDFSNWLTENEVLRPVVLFTNWHETRVNFFLAQKMTELGICMIGLPPNTTHIMQPLDVSVFRPLKLQWSQAARKFIDTHPDKIINQTNFASIFVPLYYETVNKLNIKSGFKKCGLFPFNPDSPDYGKLEAAAAQREPPTNIFQGINQDGFVEMTTQTEAHQMIHKVVQVQSTDLIENEYMDYLYPDEVGKSKDDMVLDFRKYAFMRRFYNNKPLVTPLQYATAAPTPSASTPSTSGTQQQAISSAFINHVWYPERRVGRGPKILYNDRDRAFVVPARVVVNELANKARPQRKKLTKKPKEAIQTNIKESKDAKGPVKRSTPNIKKHFQPAVKISFKSARI</sequence>
<evidence type="ECO:0000313" key="3">
    <source>
        <dbReference type="EMBL" id="CAL4067776.1"/>
    </source>
</evidence>
<comment type="caution">
    <text evidence="3">The sequence shown here is derived from an EMBL/GenBank/DDBJ whole genome shotgun (WGS) entry which is preliminary data.</text>
</comment>
<keyword evidence="4" id="KW-1185">Reference proteome</keyword>
<feature type="region of interest" description="Disordered" evidence="1">
    <location>
        <begin position="479"/>
        <end position="511"/>
    </location>
</feature>
<proteinExistence type="predicted"/>
<feature type="domain" description="DDE-1" evidence="2">
    <location>
        <begin position="131"/>
        <end position="266"/>
    </location>
</feature>
<dbReference type="GO" id="GO:0005634">
    <property type="term" value="C:nucleus"/>
    <property type="evidence" value="ECO:0007669"/>
    <property type="project" value="TreeGrafter"/>
</dbReference>
<dbReference type="AlphaFoldDB" id="A0AAV2Q3Q6"/>
<dbReference type="PANTHER" id="PTHR19303">
    <property type="entry name" value="TRANSPOSON"/>
    <property type="match status" value="1"/>
</dbReference>
<gene>
    <name evidence="3" type="ORF">MNOR_LOCUS6724</name>
</gene>
<organism evidence="3 4">
    <name type="scientific">Meganyctiphanes norvegica</name>
    <name type="common">Northern krill</name>
    <name type="synonym">Thysanopoda norvegica</name>
    <dbReference type="NCBI Taxonomy" id="48144"/>
    <lineage>
        <taxon>Eukaryota</taxon>
        <taxon>Metazoa</taxon>
        <taxon>Ecdysozoa</taxon>
        <taxon>Arthropoda</taxon>
        <taxon>Crustacea</taxon>
        <taxon>Multicrustacea</taxon>
        <taxon>Malacostraca</taxon>
        <taxon>Eumalacostraca</taxon>
        <taxon>Eucarida</taxon>
        <taxon>Euphausiacea</taxon>
        <taxon>Euphausiidae</taxon>
        <taxon>Meganyctiphanes</taxon>
    </lineage>
</organism>
<evidence type="ECO:0000256" key="1">
    <source>
        <dbReference type="SAM" id="MobiDB-lite"/>
    </source>
</evidence>
<accession>A0AAV2Q3Q6</accession>
<dbReference type="PANTHER" id="PTHR19303:SF74">
    <property type="entry name" value="POGO TRANSPOSABLE ELEMENT WITH KRAB DOMAIN"/>
    <property type="match status" value="1"/>
</dbReference>
<evidence type="ECO:0000313" key="4">
    <source>
        <dbReference type="Proteomes" id="UP001497623"/>
    </source>
</evidence>
<dbReference type="Pfam" id="PF03184">
    <property type="entry name" value="DDE_1"/>
    <property type="match status" value="1"/>
</dbReference>